<dbReference type="SUPFAM" id="SSF141371">
    <property type="entry name" value="PilZ domain-like"/>
    <property type="match status" value="1"/>
</dbReference>
<evidence type="ECO:0000313" key="3">
    <source>
        <dbReference type="Proteomes" id="UP000009073"/>
    </source>
</evidence>
<gene>
    <name evidence="2" type="ordered locus">Tola_0671</name>
</gene>
<dbReference type="EMBL" id="CP001616">
    <property type="protein sequence ID" value="ACQ92300.1"/>
    <property type="molecule type" value="Genomic_DNA"/>
</dbReference>
<organism evidence="2 3">
    <name type="scientific">Tolumonas auensis (strain DSM 9187 / NBRC 110442 / TA 4)</name>
    <dbReference type="NCBI Taxonomy" id="595494"/>
    <lineage>
        <taxon>Bacteria</taxon>
        <taxon>Pseudomonadati</taxon>
        <taxon>Pseudomonadota</taxon>
        <taxon>Gammaproteobacteria</taxon>
        <taxon>Aeromonadales</taxon>
        <taxon>Aeromonadaceae</taxon>
        <taxon>Tolumonas</taxon>
    </lineage>
</organism>
<dbReference type="AlphaFoldDB" id="C4LAU6"/>
<evidence type="ECO:0000259" key="1">
    <source>
        <dbReference type="Pfam" id="PF07238"/>
    </source>
</evidence>
<keyword evidence="3" id="KW-1185">Reference proteome</keyword>
<dbReference type="Pfam" id="PF07238">
    <property type="entry name" value="PilZ"/>
    <property type="match status" value="1"/>
</dbReference>
<accession>C4LAU6</accession>
<protein>
    <submittedName>
        <fullName evidence="2">Type IV pilus assembly PilZ</fullName>
    </submittedName>
</protein>
<dbReference type="eggNOG" id="ENOG5033H7Q">
    <property type="taxonomic scope" value="Bacteria"/>
</dbReference>
<dbReference type="Proteomes" id="UP000009073">
    <property type="component" value="Chromosome"/>
</dbReference>
<dbReference type="HOGENOM" id="CLU_180682_0_0_6"/>
<dbReference type="GO" id="GO:0035438">
    <property type="term" value="F:cyclic-di-GMP binding"/>
    <property type="evidence" value="ECO:0007669"/>
    <property type="project" value="InterPro"/>
</dbReference>
<feature type="domain" description="PilZ" evidence="1">
    <location>
        <begin position="7"/>
        <end position="95"/>
    </location>
</feature>
<evidence type="ECO:0000313" key="2">
    <source>
        <dbReference type="EMBL" id="ACQ92300.1"/>
    </source>
</evidence>
<reference evidence="2 3" key="2">
    <citation type="journal article" date="2011" name="Stand. Genomic Sci.">
        <title>Complete genome sequence of Tolumonas auensis type strain (TA 4).</title>
        <authorList>
            <person name="Chertkov O."/>
            <person name="Copeland A."/>
            <person name="Lucas S."/>
            <person name="Lapidus A."/>
            <person name="Berry K.W."/>
            <person name="Detter J.C."/>
            <person name="Del Rio T.G."/>
            <person name="Hammon N."/>
            <person name="Dalin E."/>
            <person name="Tice H."/>
            <person name="Pitluck S."/>
            <person name="Richardson P."/>
            <person name="Bruce D."/>
            <person name="Goodwin L."/>
            <person name="Han C."/>
            <person name="Tapia R."/>
            <person name="Saunders E."/>
            <person name="Schmutz J."/>
            <person name="Brettin T."/>
            <person name="Larimer F."/>
            <person name="Land M."/>
            <person name="Hauser L."/>
            <person name="Spring S."/>
            <person name="Rohde M."/>
            <person name="Kyrpides N.C."/>
            <person name="Ivanova N."/>
            <person name="Goker M."/>
            <person name="Beller H.R."/>
            <person name="Klenk H.P."/>
            <person name="Woyke T."/>
        </authorList>
    </citation>
    <scope>NUCLEOTIDE SEQUENCE [LARGE SCALE GENOMIC DNA]</scope>
    <source>
        <strain evidence="3">DSM 9187 / TA4</strain>
    </source>
</reference>
<dbReference type="Gene3D" id="2.40.10.220">
    <property type="entry name" value="predicted glycosyltransferase like domains"/>
    <property type="match status" value="1"/>
</dbReference>
<dbReference type="RefSeq" id="WP_012728899.1">
    <property type="nucleotide sequence ID" value="NC_012691.1"/>
</dbReference>
<dbReference type="InterPro" id="IPR009875">
    <property type="entry name" value="PilZ_domain"/>
</dbReference>
<proteinExistence type="predicted"/>
<dbReference type="STRING" id="595494.Tola_0671"/>
<reference evidence="3" key="1">
    <citation type="submission" date="2009-05" db="EMBL/GenBank/DDBJ databases">
        <title>Complete sequence of Tolumonas auensis DSM 9187.</title>
        <authorList>
            <consortium name="US DOE Joint Genome Institute"/>
            <person name="Lucas S."/>
            <person name="Copeland A."/>
            <person name="Lapidus A."/>
            <person name="Glavina del Rio T."/>
            <person name="Tice H."/>
            <person name="Bruce D."/>
            <person name="Goodwin L."/>
            <person name="Pitluck S."/>
            <person name="Chertkov O."/>
            <person name="Brettin T."/>
            <person name="Detter J.C."/>
            <person name="Han C."/>
            <person name="Larimer F."/>
            <person name="Land M."/>
            <person name="Hauser L."/>
            <person name="Kyrpides N."/>
            <person name="Mikhailova N."/>
            <person name="Spring S."/>
            <person name="Beller H."/>
        </authorList>
    </citation>
    <scope>NUCLEOTIDE SEQUENCE [LARGE SCALE GENOMIC DNA]</scope>
    <source>
        <strain evidence="3">DSM 9187 / TA4</strain>
    </source>
</reference>
<dbReference type="KEGG" id="tau:Tola_0671"/>
<name>C4LAU6_TOLAT</name>
<sequence length="97" mass="10591">MLTTTRERRTFMRMVIDAPVTLVRGSEHMIATCRELAANGMAIEVESSSHFVVGEKLKISLSTNSNALPPFVADAKVVRVEKNNNLGQLGVEFISAS</sequence>
<dbReference type="OrthoDB" id="5290589at2"/>